<organism evidence="1 2">
    <name type="scientific">Heterorhabditis bacteriophora</name>
    <name type="common">Entomopathogenic nematode worm</name>
    <dbReference type="NCBI Taxonomy" id="37862"/>
    <lineage>
        <taxon>Eukaryota</taxon>
        <taxon>Metazoa</taxon>
        <taxon>Ecdysozoa</taxon>
        <taxon>Nematoda</taxon>
        <taxon>Chromadorea</taxon>
        <taxon>Rhabditida</taxon>
        <taxon>Rhabditina</taxon>
        <taxon>Rhabditomorpha</taxon>
        <taxon>Strongyloidea</taxon>
        <taxon>Heterorhabditidae</taxon>
        <taxon>Heterorhabditis</taxon>
    </lineage>
</organism>
<evidence type="ECO:0000313" key="2">
    <source>
        <dbReference type="WBParaSite" id="Hba_18218"/>
    </source>
</evidence>
<reference evidence="2" key="1">
    <citation type="submission" date="2016-11" db="UniProtKB">
        <authorList>
            <consortium name="WormBaseParasite"/>
        </authorList>
    </citation>
    <scope>IDENTIFICATION</scope>
</reference>
<accession>A0A1I7XL21</accession>
<dbReference type="AlphaFoldDB" id="A0A1I7XL21"/>
<keyword evidence="1" id="KW-1185">Reference proteome</keyword>
<proteinExistence type="predicted"/>
<evidence type="ECO:0000313" key="1">
    <source>
        <dbReference type="Proteomes" id="UP000095283"/>
    </source>
</evidence>
<dbReference type="WBParaSite" id="Hba_18218">
    <property type="protein sequence ID" value="Hba_18218"/>
    <property type="gene ID" value="Hba_18218"/>
</dbReference>
<protein>
    <submittedName>
        <fullName evidence="2">Uncharacterized protein</fullName>
    </submittedName>
</protein>
<name>A0A1I7XL21_HETBA</name>
<sequence>MTPSGQTAPKRPKLSTLLPKGKWELSAEAKPRLNRALKQMPRLEKALKNREEKSPVNLRPSRSSKLTVQVLGNLPYFGWQLLNRFTSDEFGKKKEKETKSPFGS</sequence>
<dbReference type="Proteomes" id="UP000095283">
    <property type="component" value="Unplaced"/>
</dbReference>